<feature type="region of interest" description="Disordered" evidence="6">
    <location>
        <begin position="122"/>
        <end position="147"/>
    </location>
</feature>
<dbReference type="Gene3D" id="1.10.510.10">
    <property type="entry name" value="Transferase(Phosphotransferase) domain 1"/>
    <property type="match status" value="1"/>
</dbReference>
<dbReference type="GO" id="GO:0004674">
    <property type="term" value="F:protein serine/threonine kinase activity"/>
    <property type="evidence" value="ECO:0007669"/>
    <property type="project" value="UniProtKB-KW"/>
</dbReference>
<evidence type="ECO:0000259" key="9">
    <source>
        <dbReference type="PROSITE" id="PS51285"/>
    </source>
</evidence>
<protein>
    <submittedName>
        <fullName evidence="10">8562_t:CDS:1</fullName>
    </submittedName>
</protein>
<dbReference type="AlphaFoldDB" id="A0A9N8VE31"/>
<accession>A0A9N8VE31</accession>
<dbReference type="Gene3D" id="3.30.420.10">
    <property type="entry name" value="Ribonuclease H-like superfamily/Ribonuclease H"/>
    <property type="match status" value="1"/>
</dbReference>
<evidence type="ECO:0000256" key="4">
    <source>
        <dbReference type="ARBA" id="ARBA00022777"/>
    </source>
</evidence>
<keyword evidence="3" id="KW-0547">Nucleotide-binding</keyword>
<dbReference type="PROSITE" id="PS50821">
    <property type="entry name" value="PAZ"/>
    <property type="match status" value="1"/>
</dbReference>
<reference evidence="10" key="1">
    <citation type="submission" date="2021-06" db="EMBL/GenBank/DDBJ databases">
        <authorList>
            <person name="Kallberg Y."/>
            <person name="Tangrot J."/>
            <person name="Rosling A."/>
        </authorList>
    </citation>
    <scope>NUCLEOTIDE SEQUENCE</scope>
    <source>
        <strain evidence="10">AZ414A</strain>
    </source>
</reference>
<dbReference type="SUPFAM" id="SSF56112">
    <property type="entry name" value="Protein kinase-like (PK-like)"/>
    <property type="match status" value="1"/>
</dbReference>
<dbReference type="Gene3D" id="3.30.200.20">
    <property type="entry name" value="Phosphorylase Kinase, domain 1"/>
    <property type="match status" value="1"/>
</dbReference>
<dbReference type="Pfam" id="PF08699">
    <property type="entry name" value="ArgoL1"/>
    <property type="match status" value="1"/>
</dbReference>
<dbReference type="GO" id="GO:0005524">
    <property type="term" value="F:ATP binding"/>
    <property type="evidence" value="ECO:0007669"/>
    <property type="project" value="UniProtKB-KW"/>
</dbReference>
<evidence type="ECO:0000256" key="5">
    <source>
        <dbReference type="ARBA" id="ARBA00022840"/>
    </source>
</evidence>
<evidence type="ECO:0000256" key="6">
    <source>
        <dbReference type="SAM" id="MobiDB-lite"/>
    </source>
</evidence>
<evidence type="ECO:0000259" key="8">
    <source>
        <dbReference type="PROSITE" id="PS50822"/>
    </source>
</evidence>
<dbReference type="InterPro" id="IPR036397">
    <property type="entry name" value="RNaseH_sf"/>
</dbReference>
<feature type="domain" description="Piwi" evidence="8">
    <location>
        <begin position="642"/>
        <end position="863"/>
    </location>
</feature>
<dbReference type="SUPFAM" id="SSF101690">
    <property type="entry name" value="PAZ domain"/>
    <property type="match status" value="1"/>
</dbReference>
<sequence>MLYGYPPFISKSRHTTRMKIINWRTNLKFPSRPKVSREAQDLIGKLICEKEDRLGSSKSSNRPNELYLSSRKSAIFGFDDASEIKSHPWFKDIDWDNLHKSKPPFIPQLKNDIDTRYFEENIDDKPLASPENNGHGVERKPKDPMLRDKHHGKEILDMRKALAFIGYTFKGLPTENQRGSMAERVRGIPDFNKNIDGKGSLKLRAMMSFEKQVSQLNINEDVGPRIAERTSYGKQGHVVKLRSNYFKVSKFPNVIVSHYSFESTPKSNKATIAQIYYQVAEDNRFKIYHAVYDVGTYEATIRFVQRLNFIELKKHIFGGNASMSEVLTSLAALNTYINFSARQKYLAIGKGVYPVDTRGKPTILPGGLELKQGFYQSLRPGTGGNVLDIACKVLGKKSKDEFRRVIHRGQKKTVYRVRGITTESADRLLFSFNKEKRKITVAEYFYCTYGRKLEFETLPCIIVNKEVLMPMEVCQRFSGALADTTLADMIRYTCIKPKERFNQISFSTKEIFQYDKDSLLKSIGMDVESQNMLVNALEYHQKSSNARFVPESGRWNITNKMVTQGKTLQNWSVIAFSTERANQKPVIKRFIQQFREVASQKGMNVFNDPEIYYANPSGDIQKSLYQACCLARRFNKALPPQIVFCILEQTGPLYGEIKRIGDTIMGVPTQIILAKLLTKRGVDQICSNLALKVNVKLGGQNCFLANGQLDFVSEAPTMIFGADVFHAGRGENQPSVAAVCASMDIKATEYCGRYSKNKEPRNETIENLQEMTGNLLHAFYIKNNTLPDRILFYRDGVSEGQFEHVLRIEVKALKAVFESIYRKGFEPKLTFVVVQKRHHTRFMPNESRDGDKNGNCRPGTVVDSTIVVSQEFDFLYYAHLMANRARYYLQWGDSKSDGSNNSSCSISNVKSELMNTMYFTSRQVLIQFRK</sequence>
<evidence type="ECO:0000259" key="7">
    <source>
        <dbReference type="PROSITE" id="PS50821"/>
    </source>
</evidence>
<dbReference type="PROSITE" id="PS50822">
    <property type="entry name" value="PIWI"/>
    <property type="match status" value="1"/>
</dbReference>
<feature type="compositionally biased region" description="Basic and acidic residues" evidence="6">
    <location>
        <begin position="136"/>
        <end position="147"/>
    </location>
</feature>
<comment type="caution">
    <text evidence="10">The sequence shown here is derived from an EMBL/GenBank/DDBJ whole genome shotgun (WGS) entry which is preliminary data.</text>
</comment>
<organism evidence="10 11">
    <name type="scientific">Diversispora eburnea</name>
    <dbReference type="NCBI Taxonomy" id="1213867"/>
    <lineage>
        <taxon>Eukaryota</taxon>
        <taxon>Fungi</taxon>
        <taxon>Fungi incertae sedis</taxon>
        <taxon>Mucoromycota</taxon>
        <taxon>Glomeromycotina</taxon>
        <taxon>Glomeromycetes</taxon>
        <taxon>Diversisporales</taxon>
        <taxon>Diversisporaceae</taxon>
        <taxon>Diversispora</taxon>
    </lineage>
</organism>
<keyword evidence="11" id="KW-1185">Reference proteome</keyword>
<name>A0A9N8VE31_9GLOM</name>
<evidence type="ECO:0000313" key="10">
    <source>
        <dbReference type="EMBL" id="CAG8447612.1"/>
    </source>
</evidence>
<evidence type="ECO:0000256" key="3">
    <source>
        <dbReference type="ARBA" id="ARBA00022741"/>
    </source>
</evidence>
<dbReference type="CDD" id="cd02846">
    <property type="entry name" value="PAZ_argonaute_like"/>
    <property type="match status" value="1"/>
</dbReference>
<dbReference type="InterPro" id="IPR032473">
    <property type="entry name" value="Argonaute_Mid_dom"/>
</dbReference>
<dbReference type="Proteomes" id="UP000789706">
    <property type="component" value="Unassembled WGS sequence"/>
</dbReference>
<evidence type="ECO:0000256" key="1">
    <source>
        <dbReference type="ARBA" id="ARBA00022527"/>
    </source>
</evidence>
<dbReference type="InterPro" id="IPR000961">
    <property type="entry name" value="AGC-kinase_C"/>
</dbReference>
<dbReference type="SMART" id="SM00133">
    <property type="entry name" value="S_TK_X"/>
    <property type="match status" value="1"/>
</dbReference>
<dbReference type="GO" id="GO:0003723">
    <property type="term" value="F:RNA binding"/>
    <property type="evidence" value="ECO:0007669"/>
    <property type="project" value="InterPro"/>
</dbReference>
<keyword evidence="5" id="KW-0067">ATP-binding</keyword>
<dbReference type="SUPFAM" id="SSF53098">
    <property type="entry name" value="Ribonuclease H-like"/>
    <property type="match status" value="1"/>
</dbReference>
<dbReference type="PROSITE" id="PS51285">
    <property type="entry name" value="AGC_KINASE_CTER"/>
    <property type="match status" value="1"/>
</dbReference>
<keyword evidence="1" id="KW-0723">Serine/threonine-protein kinase</keyword>
<gene>
    <name evidence="10" type="ORF">DEBURN_LOCUS1903</name>
</gene>
<dbReference type="InterPro" id="IPR014811">
    <property type="entry name" value="ArgoL1"/>
</dbReference>
<dbReference type="InterPro" id="IPR012337">
    <property type="entry name" value="RNaseH-like_sf"/>
</dbReference>
<dbReference type="InterPro" id="IPR003165">
    <property type="entry name" value="Piwi"/>
</dbReference>
<evidence type="ECO:0000313" key="11">
    <source>
        <dbReference type="Proteomes" id="UP000789706"/>
    </source>
</evidence>
<keyword evidence="4" id="KW-0418">Kinase</keyword>
<dbReference type="Gene3D" id="3.40.50.2300">
    <property type="match status" value="1"/>
</dbReference>
<feature type="domain" description="PAZ" evidence="7">
    <location>
        <begin position="385"/>
        <end position="478"/>
    </location>
</feature>
<dbReference type="EMBL" id="CAJVPK010000095">
    <property type="protein sequence ID" value="CAG8447612.1"/>
    <property type="molecule type" value="Genomic_DNA"/>
</dbReference>
<dbReference type="Pfam" id="PF02170">
    <property type="entry name" value="PAZ"/>
    <property type="match status" value="1"/>
</dbReference>
<dbReference type="SMART" id="SM00950">
    <property type="entry name" value="Piwi"/>
    <property type="match status" value="1"/>
</dbReference>
<feature type="domain" description="AGC-kinase C-terminal" evidence="9">
    <location>
        <begin position="91"/>
        <end position="179"/>
    </location>
</feature>
<dbReference type="Pfam" id="PF02171">
    <property type="entry name" value="Piwi"/>
    <property type="match status" value="1"/>
</dbReference>
<dbReference type="Gene3D" id="2.170.260.10">
    <property type="entry name" value="paz domain"/>
    <property type="match status" value="1"/>
</dbReference>
<dbReference type="Pfam" id="PF16487">
    <property type="entry name" value="ArgoMid"/>
    <property type="match status" value="1"/>
</dbReference>
<dbReference type="InterPro" id="IPR036085">
    <property type="entry name" value="PAZ_dom_sf"/>
</dbReference>
<keyword evidence="2" id="KW-0808">Transferase</keyword>
<dbReference type="OrthoDB" id="10252740at2759"/>
<dbReference type="InterPro" id="IPR003100">
    <property type="entry name" value="PAZ_dom"/>
</dbReference>
<dbReference type="InterPro" id="IPR011009">
    <property type="entry name" value="Kinase-like_dom_sf"/>
</dbReference>
<proteinExistence type="predicted"/>
<dbReference type="PANTHER" id="PTHR22891">
    <property type="entry name" value="EUKARYOTIC TRANSLATION INITIATION FACTOR 2C"/>
    <property type="match status" value="1"/>
</dbReference>
<evidence type="ECO:0000256" key="2">
    <source>
        <dbReference type="ARBA" id="ARBA00022679"/>
    </source>
</evidence>